<keyword evidence="4" id="KW-1185">Reference proteome</keyword>
<organism evidence="3 4">
    <name type="scientific">Amniculicola lignicola CBS 123094</name>
    <dbReference type="NCBI Taxonomy" id="1392246"/>
    <lineage>
        <taxon>Eukaryota</taxon>
        <taxon>Fungi</taxon>
        <taxon>Dikarya</taxon>
        <taxon>Ascomycota</taxon>
        <taxon>Pezizomycotina</taxon>
        <taxon>Dothideomycetes</taxon>
        <taxon>Pleosporomycetidae</taxon>
        <taxon>Pleosporales</taxon>
        <taxon>Amniculicolaceae</taxon>
        <taxon>Amniculicola</taxon>
    </lineage>
</organism>
<gene>
    <name evidence="3" type="ORF">P154DRAFT_578637</name>
</gene>
<dbReference type="PANTHER" id="PTHR46154">
    <property type="match status" value="1"/>
</dbReference>
<accession>A0A6A5W8K4</accession>
<evidence type="ECO:0000256" key="1">
    <source>
        <dbReference type="ARBA" id="ARBA00022448"/>
    </source>
</evidence>
<name>A0A6A5W8K4_9PLEO</name>
<feature type="transmembrane region" description="Helical" evidence="2">
    <location>
        <begin position="140"/>
        <end position="162"/>
    </location>
</feature>
<keyword evidence="2" id="KW-0812">Transmembrane</keyword>
<evidence type="ECO:0000313" key="4">
    <source>
        <dbReference type="Proteomes" id="UP000799779"/>
    </source>
</evidence>
<feature type="transmembrane region" description="Helical" evidence="2">
    <location>
        <begin position="281"/>
        <end position="300"/>
    </location>
</feature>
<dbReference type="Proteomes" id="UP000799779">
    <property type="component" value="Unassembled WGS sequence"/>
</dbReference>
<dbReference type="GO" id="GO:0015204">
    <property type="term" value="F:urea transmembrane transporter activity"/>
    <property type="evidence" value="ECO:0007669"/>
    <property type="project" value="InterPro"/>
</dbReference>
<evidence type="ECO:0000256" key="2">
    <source>
        <dbReference type="SAM" id="Phobius"/>
    </source>
</evidence>
<protein>
    <submittedName>
        <fullName evidence="3">Uncharacterized protein</fullName>
    </submittedName>
</protein>
<dbReference type="PANTHER" id="PTHR46154:SF4">
    <property type="entry name" value="UREA ACTIVE TRANSPORTER"/>
    <property type="match status" value="1"/>
</dbReference>
<dbReference type="GO" id="GO:0005886">
    <property type="term" value="C:plasma membrane"/>
    <property type="evidence" value="ECO:0007669"/>
    <property type="project" value="TreeGrafter"/>
</dbReference>
<keyword evidence="2" id="KW-1133">Transmembrane helix</keyword>
<dbReference type="InterPro" id="IPR031155">
    <property type="entry name" value="DUR"/>
</dbReference>
<evidence type="ECO:0000313" key="3">
    <source>
        <dbReference type="EMBL" id="KAF1997717.1"/>
    </source>
</evidence>
<proteinExistence type="predicted"/>
<dbReference type="EMBL" id="ML977610">
    <property type="protein sequence ID" value="KAF1997717.1"/>
    <property type="molecule type" value="Genomic_DNA"/>
</dbReference>
<keyword evidence="2" id="KW-0472">Membrane</keyword>
<feature type="transmembrane region" description="Helical" evidence="2">
    <location>
        <begin position="306"/>
        <end position="326"/>
    </location>
</feature>
<dbReference type="AlphaFoldDB" id="A0A6A5W8K4"/>
<sequence>MRTDSQNWCHLRQTMQGLHILPMGPKMRDRLATPTVKSKLKISFASLITLWPCKEHPSAFDQTRCDCEDAHQEGAILSKTRLSSPADVAGRQHFPSNAEHVDRLLMLLVCDINLEVVISWTIFLASVNTVFAYIGLDLNFLFSLMAVCTSGAVLPVGLLMCWARLNKAGAVTTQGALSITTLIDSEFILSGSLPASFDFELTRAIGRGVALPVPASASTQSTNSNQKIPQENHSQLVTAKDMINEPALCSIEGRGRTTQTENRCQRSGQARSIANTFVHHHWTLFAILVLIPAPLVGTAFTYPPGLFIFQCVAATTFVFISLILVLSGHSSRRERSLPLYRYLFALLAMNHWK</sequence>
<feature type="transmembrane region" description="Helical" evidence="2">
    <location>
        <begin position="112"/>
        <end position="134"/>
    </location>
</feature>
<keyword evidence="1" id="KW-0813">Transport</keyword>
<reference evidence="3" key="1">
    <citation type="journal article" date="2020" name="Stud. Mycol.">
        <title>101 Dothideomycetes genomes: a test case for predicting lifestyles and emergence of pathogens.</title>
        <authorList>
            <person name="Haridas S."/>
            <person name="Albert R."/>
            <person name="Binder M."/>
            <person name="Bloem J."/>
            <person name="Labutti K."/>
            <person name="Salamov A."/>
            <person name="Andreopoulos B."/>
            <person name="Baker S."/>
            <person name="Barry K."/>
            <person name="Bills G."/>
            <person name="Bluhm B."/>
            <person name="Cannon C."/>
            <person name="Castanera R."/>
            <person name="Culley D."/>
            <person name="Daum C."/>
            <person name="Ezra D."/>
            <person name="Gonzalez J."/>
            <person name="Henrissat B."/>
            <person name="Kuo A."/>
            <person name="Liang C."/>
            <person name="Lipzen A."/>
            <person name="Lutzoni F."/>
            <person name="Magnuson J."/>
            <person name="Mondo S."/>
            <person name="Nolan M."/>
            <person name="Ohm R."/>
            <person name="Pangilinan J."/>
            <person name="Park H.-J."/>
            <person name="Ramirez L."/>
            <person name="Alfaro M."/>
            <person name="Sun H."/>
            <person name="Tritt A."/>
            <person name="Yoshinaga Y."/>
            <person name="Zwiers L.-H."/>
            <person name="Turgeon B."/>
            <person name="Goodwin S."/>
            <person name="Spatafora J."/>
            <person name="Crous P."/>
            <person name="Grigoriev I."/>
        </authorList>
    </citation>
    <scope>NUCLEOTIDE SEQUENCE</scope>
    <source>
        <strain evidence="3">CBS 123094</strain>
    </source>
</reference>